<evidence type="ECO:0000256" key="1">
    <source>
        <dbReference type="ARBA" id="ARBA00023015"/>
    </source>
</evidence>
<name>A0ABU8DSI1_9ACTN</name>
<feature type="domain" description="Tetracyclin repressor-like C-terminal" evidence="3">
    <location>
        <begin position="83"/>
        <end position="190"/>
    </location>
</feature>
<dbReference type="Pfam" id="PF16859">
    <property type="entry name" value="TetR_C_11"/>
    <property type="match status" value="1"/>
</dbReference>
<dbReference type="InterPro" id="IPR036271">
    <property type="entry name" value="Tet_transcr_reg_TetR-rel_C_sf"/>
</dbReference>
<dbReference type="EMBL" id="JBAPLU010000003">
    <property type="protein sequence ID" value="MEI4270813.1"/>
    <property type="molecule type" value="Genomic_DNA"/>
</dbReference>
<dbReference type="SUPFAM" id="SSF46689">
    <property type="entry name" value="Homeodomain-like"/>
    <property type="match status" value="1"/>
</dbReference>
<proteinExistence type="predicted"/>
<dbReference type="SUPFAM" id="SSF48498">
    <property type="entry name" value="Tetracyclin repressor-like, C-terminal domain"/>
    <property type="match status" value="1"/>
</dbReference>
<dbReference type="InterPro" id="IPR011075">
    <property type="entry name" value="TetR_C"/>
</dbReference>
<evidence type="ECO:0000313" key="5">
    <source>
        <dbReference type="Proteomes" id="UP001361570"/>
    </source>
</evidence>
<sequence>MSLPIATPTPMHLGAPAVAPVGTPVLATVVQLLAERGWHGLSLALVADRAGVDPVEVERTWGSLPALVGAAVAGVPVVVDRGDAGSTAADLLRVVEHWGRPLGRDELAVAAVAEAAGGDRRLRAGVEVAVTDAVQEVMCAVAARARRRGEPMGPARQQWVTAVLGGVVWDRITGRGRPVPAARRAELVDSILAA</sequence>
<dbReference type="InterPro" id="IPR009057">
    <property type="entry name" value="Homeodomain-like_sf"/>
</dbReference>
<organism evidence="4 5">
    <name type="scientific">Klenkia sesuvii</name>
    <dbReference type="NCBI Taxonomy" id="3103137"/>
    <lineage>
        <taxon>Bacteria</taxon>
        <taxon>Bacillati</taxon>
        <taxon>Actinomycetota</taxon>
        <taxon>Actinomycetes</taxon>
        <taxon>Geodermatophilales</taxon>
        <taxon>Geodermatophilaceae</taxon>
        <taxon>Klenkia</taxon>
    </lineage>
</organism>
<evidence type="ECO:0000256" key="2">
    <source>
        <dbReference type="ARBA" id="ARBA00023163"/>
    </source>
</evidence>
<accession>A0ABU8DSI1</accession>
<dbReference type="Gene3D" id="1.10.357.10">
    <property type="entry name" value="Tetracycline Repressor, domain 2"/>
    <property type="match status" value="1"/>
</dbReference>
<dbReference type="Gene3D" id="1.10.10.60">
    <property type="entry name" value="Homeodomain-like"/>
    <property type="match status" value="1"/>
</dbReference>
<keyword evidence="5" id="KW-1185">Reference proteome</keyword>
<keyword evidence="2" id="KW-0804">Transcription</keyword>
<dbReference type="RefSeq" id="WP_336402958.1">
    <property type="nucleotide sequence ID" value="NZ_JBAPLU010000003.1"/>
</dbReference>
<evidence type="ECO:0000259" key="3">
    <source>
        <dbReference type="Pfam" id="PF16859"/>
    </source>
</evidence>
<comment type="caution">
    <text evidence="4">The sequence shown here is derived from an EMBL/GenBank/DDBJ whole genome shotgun (WGS) entry which is preliminary data.</text>
</comment>
<dbReference type="Proteomes" id="UP001361570">
    <property type="component" value="Unassembled WGS sequence"/>
</dbReference>
<evidence type="ECO:0000313" key="4">
    <source>
        <dbReference type="EMBL" id="MEI4270813.1"/>
    </source>
</evidence>
<reference evidence="4 5" key="1">
    <citation type="submission" date="2024-03" db="EMBL/GenBank/DDBJ databases">
        <title>Draft genome sequence of Klenkia sp. LSe6-5.</title>
        <authorList>
            <person name="Duangmal K."/>
            <person name="Chantavorakit T."/>
        </authorList>
    </citation>
    <scope>NUCLEOTIDE SEQUENCE [LARGE SCALE GENOMIC DNA]</scope>
    <source>
        <strain evidence="4 5">LSe6-5</strain>
    </source>
</reference>
<protein>
    <submittedName>
        <fullName evidence="4">TetR/AcrR family transcriptional regulator C-terminal ligand-binding domain-containing protein</fullName>
    </submittedName>
</protein>
<gene>
    <name evidence="4" type="ORF">TEK04_03665</name>
</gene>
<keyword evidence="1" id="KW-0805">Transcription regulation</keyword>